<keyword evidence="10" id="KW-0539">Nucleus</keyword>
<keyword evidence="15" id="KW-1185">Reference proteome</keyword>
<dbReference type="PhylomeDB" id="A7S5S3"/>
<evidence type="ECO:0000256" key="9">
    <source>
        <dbReference type="ARBA" id="ARBA00022833"/>
    </source>
</evidence>
<dbReference type="PANTHER" id="PTHR23328:SF0">
    <property type="entry name" value="RING-TYPE DOMAIN-CONTAINING PROTEIN"/>
    <property type="match status" value="1"/>
</dbReference>
<dbReference type="GO" id="GO:0008270">
    <property type="term" value="F:zinc ion binding"/>
    <property type="evidence" value="ECO:0007669"/>
    <property type="project" value="UniProtKB-KW"/>
</dbReference>
<dbReference type="PANTHER" id="PTHR23328">
    <property type="entry name" value="RING-TYPE DOMAIN-CONTAINING PROTEIN"/>
    <property type="match status" value="1"/>
</dbReference>
<feature type="non-terminal residue" evidence="14">
    <location>
        <position position="1"/>
    </location>
</feature>
<keyword evidence="4" id="KW-0808">Transferase</keyword>
<evidence type="ECO:0000313" key="14">
    <source>
        <dbReference type="EMBL" id="EDO40925.1"/>
    </source>
</evidence>
<evidence type="ECO:0000259" key="13">
    <source>
        <dbReference type="PROSITE" id="PS50089"/>
    </source>
</evidence>
<dbReference type="OMA" id="VWKRRLK"/>
<gene>
    <name evidence="14" type="ORF">NEMVEDRAFT_v1g105618</name>
</gene>
<dbReference type="eggNOG" id="KOG4159">
    <property type="taxonomic scope" value="Eukaryota"/>
</dbReference>
<protein>
    <recommendedName>
        <fullName evidence="3">RING-type E3 ubiquitin transferase</fullName>
        <ecNumber evidence="3">2.3.2.27</ecNumber>
    </recommendedName>
</protein>
<dbReference type="EMBL" id="DS469584">
    <property type="protein sequence ID" value="EDO40925.1"/>
    <property type="molecule type" value="Genomic_DNA"/>
</dbReference>
<dbReference type="InterPro" id="IPR001841">
    <property type="entry name" value="Znf_RING"/>
</dbReference>
<evidence type="ECO:0000256" key="8">
    <source>
        <dbReference type="ARBA" id="ARBA00022786"/>
    </source>
</evidence>
<keyword evidence="5" id="KW-0479">Metal-binding</keyword>
<organism evidence="14 15">
    <name type="scientific">Nematostella vectensis</name>
    <name type="common">Starlet sea anemone</name>
    <dbReference type="NCBI Taxonomy" id="45351"/>
    <lineage>
        <taxon>Eukaryota</taxon>
        <taxon>Metazoa</taxon>
        <taxon>Cnidaria</taxon>
        <taxon>Anthozoa</taxon>
        <taxon>Hexacorallia</taxon>
        <taxon>Actiniaria</taxon>
        <taxon>Edwardsiidae</taxon>
        <taxon>Nematostella</taxon>
    </lineage>
</organism>
<dbReference type="EC" id="2.3.2.27" evidence="3"/>
<proteinExistence type="predicted"/>
<dbReference type="Gene3D" id="3.30.40.10">
    <property type="entry name" value="Zinc/RING finger domain, C3HC4 (zinc finger)"/>
    <property type="match status" value="1"/>
</dbReference>
<dbReference type="Proteomes" id="UP000001593">
    <property type="component" value="Unassembled WGS sequence"/>
</dbReference>
<comment type="catalytic activity">
    <reaction evidence="1">
        <text>S-ubiquitinyl-[E2 ubiquitin-conjugating enzyme]-L-cysteine + [acceptor protein]-L-lysine = [E2 ubiquitin-conjugating enzyme]-L-cysteine + N(6)-ubiquitinyl-[acceptor protein]-L-lysine.</text>
        <dbReference type="EC" id="2.3.2.27"/>
    </reaction>
</comment>
<evidence type="ECO:0000256" key="3">
    <source>
        <dbReference type="ARBA" id="ARBA00012483"/>
    </source>
</evidence>
<evidence type="ECO:0000256" key="12">
    <source>
        <dbReference type="SAM" id="Coils"/>
    </source>
</evidence>
<evidence type="ECO:0000256" key="5">
    <source>
        <dbReference type="ARBA" id="ARBA00022723"/>
    </source>
</evidence>
<keyword evidence="9" id="KW-0862">Zinc</keyword>
<dbReference type="InParanoid" id="A7S5S3"/>
<dbReference type="InterPro" id="IPR018957">
    <property type="entry name" value="Znf_C3HC4_RING-type"/>
</dbReference>
<sequence length="158" mass="18862">CPICLQLLVEPVVLPCEHEFCKMCFTQNVQEANLQCPMCRIRISSWARRNARNGTLVDRKRWDRIKKLFPKRCEKRIRGEEDFEDGKKLLKRVLSENGAIRSEYEEEMKKLRLAQEAEQRASEELIQRLMKESESDALEREQQRLRDEEIARQLQNKV</sequence>
<dbReference type="InterPro" id="IPR013083">
    <property type="entry name" value="Znf_RING/FYVE/PHD"/>
</dbReference>
<dbReference type="Pfam" id="PF00097">
    <property type="entry name" value="zf-C3HC4"/>
    <property type="match status" value="1"/>
</dbReference>
<keyword evidence="6" id="KW-0227">DNA damage</keyword>
<evidence type="ECO:0000256" key="1">
    <source>
        <dbReference type="ARBA" id="ARBA00000900"/>
    </source>
</evidence>
<keyword evidence="8" id="KW-0833">Ubl conjugation pathway</keyword>
<dbReference type="PROSITE" id="PS50089">
    <property type="entry name" value="ZF_RING_2"/>
    <property type="match status" value="1"/>
</dbReference>
<reference evidence="14 15" key="1">
    <citation type="journal article" date="2007" name="Science">
        <title>Sea anemone genome reveals ancestral eumetazoan gene repertoire and genomic organization.</title>
        <authorList>
            <person name="Putnam N.H."/>
            <person name="Srivastava M."/>
            <person name="Hellsten U."/>
            <person name="Dirks B."/>
            <person name="Chapman J."/>
            <person name="Salamov A."/>
            <person name="Terry A."/>
            <person name="Shapiro H."/>
            <person name="Lindquist E."/>
            <person name="Kapitonov V.V."/>
            <person name="Jurka J."/>
            <person name="Genikhovich G."/>
            <person name="Grigoriev I.V."/>
            <person name="Lucas S.M."/>
            <person name="Steele R.E."/>
            <person name="Finnerty J.R."/>
            <person name="Technau U."/>
            <person name="Martindale M.Q."/>
            <person name="Rokhsar D.S."/>
        </authorList>
    </citation>
    <scope>NUCLEOTIDE SEQUENCE [LARGE SCALE GENOMIC DNA]</scope>
    <source>
        <strain evidence="15">CH2 X CH6</strain>
    </source>
</reference>
<evidence type="ECO:0000256" key="7">
    <source>
        <dbReference type="ARBA" id="ARBA00022771"/>
    </source>
</evidence>
<feature type="coiled-coil region" evidence="12">
    <location>
        <begin position="101"/>
        <end position="151"/>
    </location>
</feature>
<accession>A7S5S3</accession>
<dbReference type="SUPFAM" id="SSF57850">
    <property type="entry name" value="RING/U-box"/>
    <property type="match status" value="1"/>
</dbReference>
<evidence type="ECO:0000256" key="2">
    <source>
        <dbReference type="ARBA" id="ARBA00004123"/>
    </source>
</evidence>
<evidence type="ECO:0000256" key="11">
    <source>
        <dbReference type="PROSITE-ProRule" id="PRU00175"/>
    </source>
</evidence>
<name>A7S5S3_NEMVE</name>
<dbReference type="SMART" id="SM00184">
    <property type="entry name" value="RING"/>
    <property type="match status" value="1"/>
</dbReference>
<evidence type="ECO:0000256" key="6">
    <source>
        <dbReference type="ARBA" id="ARBA00022763"/>
    </source>
</evidence>
<dbReference type="GO" id="GO:0006974">
    <property type="term" value="P:DNA damage response"/>
    <property type="evidence" value="ECO:0007669"/>
    <property type="project" value="UniProtKB-KW"/>
</dbReference>
<dbReference type="GO" id="GO:0005634">
    <property type="term" value="C:nucleus"/>
    <property type="evidence" value="ECO:0007669"/>
    <property type="project" value="UniProtKB-SubCell"/>
</dbReference>
<keyword evidence="7 11" id="KW-0863">Zinc-finger</keyword>
<comment type="subcellular location">
    <subcellularLocation>
        <location evidence="2">Nucleus</location>
    </subcellularLocation>
</comment>
<dbReference type="GO" id="GO:0061630">
    <property type="term" value="F:ubiquitin protein ligase activity"/>
    <property type="evidence" value="ECO:0007669"/>
    <property type="project" value="UniProtKB-EC"/>
</dbReference>
<evidence type="ECO:0000256" key="10">
    <source>
        <dbReference type="ARBA" id="ARBA00023242"/>
    </source>
</evidence>
<evidence type="ECO:0000313" key="15">
    <source>
        <dbReference type="Proteomes" id="UP000001593"/>
    </source>
</evidence>
<feature type="domain" description="RING-type" evidence="13">
    <location>
        <begin position="1"/>
        <end position="40"/>
    </location>
</feature>
<dbReference type="InterPro" id="IPR051657">
    <property type="entry name" value="RNF168/RNF169_E3_ubiq-ligase"/>
</dbReference>
<dbReference type="STRING" id="45351.A7S5S3"/>
<evidence type="ECO:0000256" key="4">
    <source>
        <dbReference type="ARBA" id="ARBA00022679"/>
    </source>
</evidence>
<dbReference type="HOGENOM" id="CLU_095365_0_0_1"/>
<keyword evidence="12" id="KW-0175">Coiled coil</keyword>
<dbReference type="AlphaFoldDB" id="A7S5S3"/>